<accession>G7Q6D6</accession>
<name>G7Q6D6_9BACT</name>
<dbReference type="Proteomes" id="UP000004662">
    <property type="component" value="Chromosome"/>
</dbReference>
<dbReference type="OrthoDB" id="5456999at2"/>
<keyword evidence="2" id="KW-1185">Reference proteome</keyword>
<dbReference type="eggNOG" id="ENOG5032H93">
    <property type="taxonomic scope" value="Bacteria"/>
</dbReference>
<proteinExistence type="predicted"/>
<dbReference type="EMBL" id="CM001368">
    <property type="protein sequence ID" value="EHJ47309.1"/>
    <property type="molecule type" value="Genomic_DNA"/>
</dbReference>
<protein>
    <submittedName>
        <fullName evidence="1">Uncharacterized protein</fullName>
    </submittedName>
</protein>
<reference evidence="2" key="1">
    <citation type="journal article" date="2015" name="Genome Announc.">
        <title>High-Quality Draft Genome Sequence of Desulfovibrio carbinoliphilus FW-101-2B, an Organic Acid-Oxidizing Sulfate-Reducing Bacterium Isolated from Uranium(VI)-Contaminated Groundwater.</title>
        <authorList>
            <person name="Ramsay B.D."/>
            <person name="Hwang C."/>
            <person name="Woo H.L."/>
            <person name="Carroll S.L."/>
            <person name="Lucas S."/>
            <person name="Han J."/>
            <person name="Lapidus A.L."/>
            <person name="Cheng J.F."/>
            <person name="Goodwin L.A."/>
            <person name="Pitluck S."/>
            <person name="Peters L."/>
            <person name="Chertkov O."/>
            <person name="Held B."/>
            <person name="Detter J.C."/>
            <person name="Han C.S."/>
            <person name="Tapia R."/>
            <person name="Land M.L."/>
            <person name="Hauser L.J."/>
            <person name="Kyrpides N.C."/>
            <person name="Ivanova N.N."/>
            <person name="Mikhailova N."/>
            <person name="Pagani I."/>
            <person name="Woyke T."/>
            <person name="Arkin A.P."/>
            <person name="Dehal P."/>
            <person name="Chivian D."/>
            <person name="Criddle C.S."/>
            <person name="Wu W."/>
            <person name="Chakraborty R."/>
            <person name="Hazen T.C."/>
            <person name="Fields M.W."/>
        </authorList>
    </citation>
    <scope>NUCLEOTIDE SEQUENCE [LARGE SCALE GENOMIC DNA]</scope>
    <source>
        <strain evidence="2">FW-101-2B</strain>
    </source>
</reference>
<evidence type="ECO:0000313" key="2">
    <source>
        <dbReference type="Proteomes" id="UP000004662"/>
    </source>
</evidence>
<gene>
    <name evidence="1" type="ORF">DFW101_1299</name>
</gene>
<dbReference type="RefSeq" id="WP_009180715.1">
    <property type="nucleotide sequence ID" value="NZ_CM001368.1"/>
</dbReference>
<sequence length="121" mass="13681">MRSDSMATFWEVHNREPNRWERLRDVFEKLRMVLDMPSLCLGGADDLIEQLEQRLAEAEVLFPEPDWLSVDQASPDGLEQYCANHMGALLEVLSRTVELLAEKRAREMAGGACCGEGRGES</sequence>
<organism evidence="1 2">
    <name type="scientific">Solidesulfovibrio carbinoliphilus subsp. oakridgensis</name>
    <dbReference type="NCBI Taxonomy" id="694327"/>
    <lineage>
        <taxon>Bacteria</taxon>
        <taxon>Pseudomonadati</taxon>
        <taxon>Thermodesulfobacteriota</taxon>
        <taxon>Desulfovibrionia</taxon>
        <taxon>Desulfovibrionales</taxon>
        <taxon>Desulfovibrionaceae</taxon>
        <taxon>Solidesulfovibrio</taxon>
    </lineage>
</organism>
<dbReference type="AlphaFoldDB" id="G7Q6D6"/>
<dbReference type="HOGENOM" id="CLU_2045891_0_0_7"/>
<evidence type="ECO:0000313" key="1">
    <source>
        <dbReference type="EMBL" id="EHJ47309.1"/>
    </source>
</evidence>